<feature type="transmembrane region" description="Helical" evidence="1">
    <location>
        <begin position="22"/>
        <end position="48"/>
    </location>
</feature>
<keyword evidence="1" id="KW-0812">Transmembrane</keyword>
<evidence type="ECO:0000256" key="1">
    <source>
        <dbReference type="SAM" id="Phobius"/>
    </source>
</evidence>
<feature type="transmembrane region" description="Helical" evidence="1">
    <location>
        <begin position="184"/>
        <end position="217"/>
    </location>
</feature>
<feature type="transmembrane region" description="Helical" evidence="1">
    <location>
        <begin position="133"/>
        <end position="164"/>
    </location>
</feature>
<reference evidence="2 3" key="1">
    <citation type="submission" date="2019-09" db="EMBL/GenBank/DDBJ databases">
        <title>Complete genome sequencing of four Arcobacter species reveals a diverse suite of mobile elements.</title>
        <authorList>
            <person name="Miller W.G."/>
            <person name="Yee E."/>
            <person name="Bono J.L."/>
        </authorList>
    </citation>
    <scope>NUCLEOTIDE SEQUENCE [LARGE SCALE GENOMIC DNA]</scope>
    <source>
        <strain evidence="2 3">CCUG 56899</strain>
    </source>
</reference>
<keyword evidence="1" id="KW-0472">Membrane</keyword>
<sequence>MIGFFEDIFSYINKVLMNKKKIWFLGFFTSIVSISSVVSFFIPLKIILILENPASINGFISEDFSINLVFYSFIFVFFVAVIITIFGKLYISKISLKLKENLWSIYKSSENAVLKKVVFNRVFKKAIDINCDIISIVLIFSLVLFLDFYISLFLIICFFIFVSYARKVAFDSLKKEYQIIFQTFGNICFYLTFILIIALYFGGIKIVLINILLAFMLSRLYFRSLSSFSINLISIHKELKKQ</sequence>
<dbReference type="RefSeq" id="WP_066386859.1">
    <property type="nucleotide sequence ID" value="NZ_CP036246.2"/>
</dbReference>
<reference evidence="2 3" key="2">
    <citation type="submission" date="2019-09" db="EMBL/GenBank/DDBJ databases">
        <title>Taxonomic note: a critical rebuttal of the proposed division of the genus Arcobacter into six genera, emended descriptions of Arcobacter anaerophilus and the genus Arcobacter, and an assessment of genus-level boundaries for Epsilonproteobacteria using in silico genomic comparator tools.</title>
        <authorList>
            <person name="On S.L.W."/>
            <person name="Miller W.G."/>
            <person name="Biggs P."/>
            <person name="Cornelius A."/>
            <person name="Vandamme P."/>
        </authorList>
    </citation>
    <scope>NUCLEOTIDE SEQUENCE [LARGE SCALE GENOMIC DNA]</scope>
    <source>
        <strain evidence="2 3">CCUG 56899</strain>
    </source>
</reference>
<keyword evidence="1" id="KW-1133">Transmembrane helix</keyword>
<name>A0A5C2HJM0_9BACT</name>
<dbReference type="KEGG" id="apoc:APORC_1716"/>
<dbReference type="Proteomes" id="UP000322644">
    <property type="component" value="Chromosome"/>
</dbReference>
<feature type="transmembrane region" description="Helical" evidence="1">
    <location>
        <begin position="68"/>
        <end position="91"/>
    </location>
</feature>
<proteinExistence type="predicted"/>
<evidence type="ECO:0000313" key="3">
    <source>
        <dbReference type="Proteomes" id="UP000322644"/>
    </source>
</evidence>
<dbReference type="AlphaFoldDB" id="A0A5C2HJM0"/>
<protein>
    <submittedName>
        <fullName evidence="2">Putative membrane protein</fullName>
    </submittedName>
</protein>
<organism evidence="2 3">
    <name type="scientific">Arcobacter porcinus</name>
    <dbReference type="NCBI Taxonomy" id="1935204"/>
    <lineage>
        <taxon>Bacteria</taxon>
        <taxon>Pseudomonadati</taxon>
        <taxon>Campylobacterota</taxon>
        <taxon>Epsilonproteobacteria</taxon>
        <taxon>Campylobacterales</taxon>
        <taxon>Arcobacteraceae</taxon>
        <taxon>Arcobacter</taxon>
    </lineage>
</organism>
<dbReference type="EMBL" id="CP036246">
    <property type="protein sequence ID" value="QEP41282.1"/>
    <property type="molecule type" value="Genomic_DNA"/>
</dbReference>
<accession>A0A5C2HJM0</accession>
<evidence type="ECO:0000313" key="2">
    <source>
        <dbReference type="EMBL" id="QEP41282.1"/>
    </source>
</evidence>
<gene>
    <name evidence="2" type="ORF">APORC_1716</name>
</gene>